<keyword evidence="1" id="KW-0472">Membrane</keyword>
<name>A0A9X0XDZ0_9BURK</name>
<feature type="transmembrane region" description="Helical" evidence="1">
    <location>
        <begin position="33"/>
        <end position="55"/>
    </location>
</feature>
<dbReference type="Proteomes" id="UP000643207">
    <property type="component" value="Unassembled WGS sequence"/>
</dbReference>
<accession>A0A9X0XDZ0</accession>
<keyword evidence="1" id="KW-0812">Transmembrane</keyword>
<dbReference type="RefSeq" id="WP_201827052.1">
    <property type="nucleotide sequence ID" value="NZ_JAERRA010000002.1"/>
</dbReference>
<sequence length="70" mass="7249">MSPARLDKLTWYLIFAGLTLAILGFYLDGGLPTAGLGLKIVGAVLIVAGVVMIGLRAHPASGPKTRGDRS</sequence>
<dbReference type="AlphaFoldDB" id="A0A9X0XDZ0"/>
<dbReference type="EMBL" id="JAERRA010000002">
    <property type="protein sequence ID" value="MBL0720537.1"/>
    <property type="molecule type" value="Genomic_DNA"/>
</dbReference>
<feature type="transmembrane region" description="Helical" evidence="1">
    <location>
        <begin position="9"/>
        <end position="27"/>
    </location>
</feature>
<comment type="caution">
    <text evidence="2">The sequence shown here is derived from an EMBL/GenBank/DDBJ whole genome shotgun (WGS) entry which is preliminary data.</text>
</comment>
<evidence type="ECO:0000313" key="2">
    <source>
        <dbReference type="EMBL" id="MBL0720537.1"/>
    </source>
</evidence>
<keyword evidence="1" id="KW-1133">Transmembrane helix</keyword>
<proteinExistence type="predicted"/>
<keyword evidence="3" id="KW-1185">Reference proteome</keyword>
<protein>
    <submittedName>
        <fullName evidence="2">Uncharacterized protein</fullName>
    </submittedName>
</protein>
<evidence type="ECO:0000256" key="1">
    <source>
        <dbReference type="SAM" id="Phobius"/>
    </source>
</evidence>
<organism evidence="2 3">
    <name type="scientific">Aquariibacter lacus</name>
    <dbReference type="NCBI Taxonomy" id="2801332"/>
    <lineage>
        <taxon>Bacteria</taxon>
        <taxon>Pseudomonadati</taxon>
        <taxon>Pseudomonadota</taxon>
        <taxon>Betaproteobacteria</taxon>
        <taxon>Burkholderiales</taxon>
        <taxon>Sphaerotilaceae</taxon>
        <taxon>Aquariibacter</taxon>
    </lineage>
</organism>
<reference evidence="2 3" key="1">
    <citation type="submission" date="2021-01" db="EMBL/GenBank/DDBJ databases">
        <title>Piscinibacter sp. Jin2 Genome sequencing and assembly.</title>
        <authorList>
            <person name="Kim I."/>
        </authorList>
    </citation>
    <scope>NUCLEOTIDE SEQUENCE [LARGE SCALE GENOMIC DNA]</scope>
    <source>
        <strain evidence="2 3">Jin2</strain>
    </source>
</reference>
<gene>
    <name evidence="2" type="ORF">JI742_11635</name>
</gene>
<evidence type="ECO:0000313" key="3">
    <source>
        <dbReference type="Proteomes" id="UP000643207"/>
    </source>
</evidence>